<feature type="transmembrane region" description="Helical" evidence="7">
    <location>
        <begin position="76"/>
        <end position="99"/>
    </location>
</feature>
<reference evidence="9 10" key="1">
    <citation type="journal article" date="2021" name="Cell Host Microbe">
        <title>in vivo commensal control of Clostridioides difficile virulence.</title>
        <authorList>
            <person name="Girinathan B.P."/>
            <person name="Dibenedetto N."/>
            <person name="Worley J.N."/>
            <person name="Peltier J."/>
            <person name="Arrieta-Ortiz M.L."/>
            <person name="Rupa Christinal Immanuel S."/>
            <person name="Lavin R."/>
            <person name="Delaney M.L."/>
            <person name="Cummins C."/>
            <person name="Hoffmann M."/>
            <person name="Luo Y."/>
            <person name="Gonzalez-Escalona N."/>
            <person name="Allard M."/>
            <person name="Onderdonk A.B."/>
            <person name="Gerber G.K."/>
            <person name="Sonenshein A.L."/>
            <person name="Baliga N."/>
            <person name="Dupuy B."/>
            <person name="Bry L."/>
        </authorList>
    </citation>
    <scope>NUCLEOTIDE SEQUENCE [LARGE SCALE GENOMIC DNA]</scope>
    <source>
        <strain evidence="9 10">DSM 599</strain>
    </source>
</reference>
<evidence type="ECO:0000313" key="10">
    <source>
        <dbReference type="Proteomes" id="UP001299068"/>
    </source>
</evidence>
<evidence type="ECO:0000256" key="1">
    <source>
        <dbReference type="ARBA" id="ARBA00004651"/>
    </source>
</evidence>
<evidence type="ECO:0000256" key="5">
    <source>
        <dbReference type="ARBA" id="ARBA00022989"/>
    </source>
</evidence>
<feature type="transmembrane region" description="Helical" evidence="7">
    <location>
        <begin position="441"/>
        <end position="460"/>
    </location>
</feature>
<feature type="transmembrane region" description="Helical" evidence="7">
    <location>
        <begin position="52"/>
        <end position="69"/>
    </location>
</feature>
<sequence>MQSKEKIFKVMAVLLFGGFMALLNETIINVALPKLMEEFNISAQTVQWLSTGYLLVIGILVPVTAFLIQRFTLKQLYIVAMSLFLLGTIIAATAPNFTILLLGRLIQASGTGMFVPIMMNTIVVINPPEKRGAAVGLGLFVILFAPSIAPTLSGIIIQKLSWRYLFIVEIPLAILAIILGYRYLEKVTEITKPKIDVISIILSTLGFGGIIVGFSTLGNNNFSKTLVFFLIGILSLILFSLRQFKLEEPMLDLRVFKSSTYGLGVIFVMVSMMTLFETLVVMPMYLEGLYNMSPFQVGLAILPAGLINAFVSIITGHLYDKFGAKKLVAFGFIILTVSFYLLSRVNINTSCTNVIILLCILNIGMPLVMTSSQTNSLNQLKPIQYPHGTAVINTLQQIAAAMGSSLFVSLMTTKKNNYLDGIQGVTNLNDNAMALVHGFNYAFFIAAVLLLIGFFASFLLKDKNEKDKGESLELLAKN</sequence>
<feature type="transmembrane region" description="Helical" evidence="7">
    <location>
        <begin position="327"/>
        <end position="347"/>
    </location>
</feature>
<evidence type="ECO:0000256" key="4">
    <source>
        <dbReference type="ARBA" id="ARBA00022692"/>
    </source>
</evidence>
<dbReference type="Gene3D" id="1.20.1250.20">
    <property type="entry name" value="MFS general substrate transporter like domains"/>
    <property type="match status" value="1"/>
</dbReference>
<dbReference type="SUPFAM" id="SSF103473">
    <property type="entry name" value="MFS general substrate transporter"/>
    <property type="match status" value="1"/>
</dbReference>
<dbReference type="EMBL" id="JAIKTU010000004">
    <property type="protein sequence ID" value="MBY0754990.1"/>
    <property type="molecule type" value="Genomic_DNA"/>
</dbReference>
<evidence type="ECO:0000256" key="2">
    <source>
        <dbReference type="ARBA" id="ARBA00022448"/>
    </source>
</evidence>
<dbReference type="PRINTS" id="PR01036">
    <property type="entry name" value="TCRTETB"/>
</dbReference>
<dbReference type="InterPro" id="IPR004638">
    <property type="entry name" value="EmrB-like"/>
</dbReference>
<evidence type="ECO:0000313" key="9">
    <source>
        <dbReference type="EMBL" id="MBY0754990.1"/>
    </source>
</evidence>
<feature type="domain" description="Major facilitator superfamily (MFS) profile" evidence="8">
    <location>
        <begin position="10"/>
        <end position="465"/>
    </location>
</feature>
<feature type="transmembrane region" description="Helical" evidence="7">
    <location>
        <begin position="297"/>
        <end position="315"/>
    </location>
</feature>
<feature type="transmembrane region" description="Helical" evidence="7">
    <location>
        <begin position="164"/>
        <end position="184"/>
    </location>
</feature>
<dbReference type="InterPro" id="IPR020846">
    <property type="entry name" value="MFS_dom"/>
</dbReference>
<comment type="caution">
    <text evidence="9">The sequence shown here is derived from an EMBL/GenBank/DDBJ whole genome shotgun (WGS) entry which is preliminary data.</text>
</comment>
<dbReference type="CDD" id="cd17503">
    <property type="entry name" value="MFS_LmrB_MDR_like"/>
    <property type="match status" value="1"/>
</dbReference>
<keyword evidence="4 7" id="KW-0812">Transmembrane</keyword>
<dbReference type="Gene3D" id="1.20.1720.10">
    <property type="entry name" value="Multidrug resistance protein D"/>
    <property type="match status" value="1"/>
</dbReference>
<dbReference type="Proteomes" id="UP001299068">
    <property type="component" value="Unassembled WGS sequence"/>
</dbReference>
<dbReference type="PANTHER" id="PTHR42718:SF43">
    <property type="entry name" value="LINCOMYCIN RESISTANCE PROTEIN LMRB"/>
    <property type="match status" value="1"/>
</dbReference>
<feature type="transmembrane region" description="Helical" evidence="7">
    <location>
        <begin position="222"/>
        <end position="241"/>
    </location>
</feature>
<keyword evidence="5 7" id="KW-1133">Transmembrane helix</keyword>
<dbReference type="PROSITE" id="PS50850">
    <property type="entry name" value="MFS"/>
    <property type="match status" value="1"/>
</dbReference>
<dbReference type="NCBIfam" id="TIGR00711">
    <property type="entry name" value="efflux_EmrB"/>
    <property type="match status" value="1"/>
</dbReference>
<keyword evidence="2" id="KW-0813">Transport</keyword>
<feature type="transmembrane region" description="Helical" evidence="7">
    <location>
        <begin position="390"/>
        <end position="411"/>
    </location>
</feature>
<comment type="subcellular location">
    <subcellularLocation>
        <location evidence="1">Cell membrane</location>
        <topology evidence="1">Multi-pass membrane protein</topology>
    </subcellularLocation>
</comment>
<feature type="transmembrane region" description="Helical" evidence="7">
    <location>
        <begin position="12"/>
        <end position="32"/>
    </location>
</feature>
<dbReference type="InterPro" id="IPR011701">
    <property type="entry name" value="MFS"/>
</dbReference>
<evidence type="ECO:0000256" key="7">
    <source>
        <dbReference type="SAM" id="Phobius"/>
    </source>
</evidence>
<evidence type="ECO:0000259" key="8">
    <source>
        <dbReference type="PROSITE" id="PS50850"/>
    </source>
</evidence>
<dbReference type="PANTHER" id="PTHR42718">
    <property type="entry name" value="MAJOR FACILITATOR SUPERFAMILY MULTIDRUG TRANSPORTER MFSC"/>
    <property type="match status" value="1"/>
</dbReference>
<dbReference type="Pfam" id="PF07690">
    <property type="entry name" value="MFS_1"/>
    <property type="match status" value="1"/>
</dbReference>
<feature type="transmembrane region" description="Helical" evidence="7">
    <location>
        <begin position="137"/>
        <end position="158"/>
    </location>
</feature>
<dbReference type="InterPro" id="IPR036259">
    <property type="entry name" value="MFS_trans_sf"/>
</dbReference>
<keyword evidence="3" id="KW-1003">Cell membrane</keyword>
<dbReference type="RefSeq" id="WP_221859905.1">
    <property type="nucleotide sequence ID" value="NZ_JAIKTU010000004.1"/>
</dbReference>
<protein>
    <submittedName>
        <fullName evidence="9">DHA2 family efflux MFS transporter permease subunit</fullName>
    </submittedName>
</protein>
<keyword evidence="6 7" id="KW-0472">Membrane</keyword>
<evidence type="ECO:0000256" key="6">
    <source>
        <dbReference type="ARBA" id="ARBA00023136"/>
    </source>
</evidence>
<feature type="transmembrane region" description="Helical" evidence="7">
    <location>
        <begin position="196"/>
        <end position="216"/>
    </location>
</feature>
<keyword evidence="10" id="KW-1185">Reference proteome</keyword>
<gene>
    <name evidence="9" type="ORF">K5V21_05920</name>
</gene>
<proteinExistence type="predicted"/>
<feature type="transmembrane region" description="Helical" evidence="7">
    <location>
        <begin position="105"/>
        <end position="125"/>
    </location>
</feature>
<organism evidence="9 10">
    <name type="scientific">Clostridium sardiniense</name>
    <name type="common">Clostridium absonum</name>
    <dbReference type="NCBI Taxonomy" id="29369"/>
    <lineage>
        <taxon>Bacteria</taxon>
        <taxon>Bacillati</taxon>
        <taxon>Bacillota</taxon>
        <taxon>Clostridia</taxon>
        <taxon>Eubacteriales</taxon>
        <taxon>Clostridiaceae</taxon>
        <taxon>Clostridium</taxon>
    </lineage>
</organism>
<name>A0ABS7KW08_CLOSR</name>
<feature type="transmembrane region" description="Helical" evidence="7">
    <location>
        <begin position="353"/>
        <end position="369"/>
    </location>
</feature>
<evidence type="ECO:0000256" key="3">
    <source>
        <dbReference type="ARBA" id="ARBA00022475"/>
    </source>
</evidence>
<accession>A0ABS7KW08</accession>
<feature type="transmembrane region" description="Helical" evidence="7">
    <location>
        <begin position="261"/>
        <end position="285"/>
    </location>
</feature>